<gene>
    <name evidence="2" type="ORF">FCC1311_047662</name>
</gene>
<evidence type="ECO:0000313" key="3">
    <source>
        <dbReference type="Proteomes" id="UP000241890"/>
    </source>
</evidence>
<feature type="compositionally biased region" description="Low complexity" evidence="1">
    <location>
        <begin position="378"/>
        <end position="395"/>
    </location>
</feature>
<organism evidence="2 3">
    <name type="scientific">Hondaea fermentalgiana</name>
    <dbReference type="NCBI Taxonomy" id="2315210"/>
    <lineage>
        <taxon>Eukaryota</taxon>
        <taxon>Sar</taxon>
        <taxon>Stramenopiles</taxon>
        <taxon>Bigyra</taxon>
        <taxon>Labyrinthulomycetes</taxon>
        <taxon>Thraustochytrida</taxon>
        <taxon>Thraustochytriidae</taxon>
        <taxon>Hondaea</taxon>
    </lineage>
</organism>
<reference evidence="2 3" key="1">
    <citation type="submission" date="2017-12" db="EMBL/GenBank/DDBJ databases">
        <title>Sequencing, de novo assembly and annotation of complete genome of a new Thraustochytrid species, strain FCC1311.</title>
        <authorList>
            <person name="Sedici K."/>
            <person name="Godart F."/>
            <person name="Aiese Cigliano R."/>
            <person name="Sanseverino W."/>
            <person name="Barakat M."/>
            <person name="Ortet P."/>
            <person name="Marechal E."/>
            <person name="Cagnac O."/>
            <person name="Amato A."/>
        </authorList>
    </citation>
    <scope>NUCLEOTIDE SEQUENCE [LARGE SCALE GENOMIC DNA]</scope>
</reference>
<feature type="region of interest" description="Disordered" evidence="1">
    <location>
        <begin position="359"/>
        <end position="439"/>
    </location>
</feature>
<dbReference type="InterPro" id="IPR008972">
    <property type="entry name" value="Cupredoxin"/>
</dbReference>
<evidence type="ECO:0000313" key="2">
    <source>
        <dbReference type="EMBL" id="GBG28543.1"/>
    </source>
</evidence>
<feature type="region of interest" description="Disordered" evidence="1">
    <location>
        <begin position="249"/>
        <end position="321"/>
    </location>
</feature>
<feature type="compositionally biased region" description="Low complexity" evidence="1">
    <location>
        <begin position="156"/>
        <end position="181"/>
    </location>
</feature>
<feature type="region of interest" description="Disordered" evidence="1">
    <location>
        <begin position="152"/>
        <end position="216"/>
    </location>
</feature>
<accession>A0A2R5GIR2</accession>
<dbReference type="InParanoid" id="A0A2R5GIR2"/>
<dbReference type="Gene3D" id="2.60.40.420">
    <property type="entry name" value="Cupredoxins - blue copper proteins"/>
    <property type="match status" value="1"/>
</dbReference>
<protein>
    <submittedName>
        <fullName evidence="2">Uncharacterized protein</fullName>
    </submittedName>
</protein>
<proteinExistence type="predicted"/>
<comment type="caution">
    <text evidence="2">The sequence shown here is derived from an EMBL/GenBank/DDBJ whole genome shotgun (WGS) entry which is preliminary data.</text>
</comment>
<name>A0A2R5GIR2_9STRA</name>
<dbReference type="SUPFAM" id="SSF49503">
    <property type="entry name" value="Cupredoxins"/>
    <property type="match status" value="1"/>
</dbReference>
<feature type="compositionally biased region" description="Basic and acidic residues" evidence="1">
    <location>
        <begin position="278"/>
        <end position="313"/>
    </location>
</feature>
<dbReference type="EMBL" id="BEYU01000043">
    <property type="protein sequence ID" value="GBG28543.1"/>
    <property type="molecule type" value="Genomic_DNA"/>
</dbReference>
<dbReference type="Proteomes" id="UP000241890">
    <property type="component" value="Unassembled WGS sequence"/>
</dbReference>
<dbReference type="AlphaFoldDB" id="A0A2R5GIR2"/>
<keyword evidence="3" id="KW-1185">Reference proteome</keyword>
<evidence type="ECO:0000256" key="1">
    <source>
        <dbReference type="SAM" id="MobiDB-lite"/>
    </source>
</evidence>
<feature type="compositionally biased region" description="Basic residues" evidence="1">
    <location>
        <begin position="185"/>
        <end position="202"/>
    </location>
</feature>
<sequence>MGTETREKLVARLKAKVEKRRQEAAVNSVVKSGAGWKRQAFVRVSNFEFVPNCAVVLRGASVTWTCCSQDSLLGPEVETHRIKFKDPSFPCSKDLRSGESFTLTFEKPGVYPYYCANYNFVMGWVKVLEDQPQQKNTSTDVSPADLERIAREIGISTTNTTTSTSTSTSTGSSSSSAAASAKQNNAKRKTKTSKRSKKKILHRVSTDSSASSGPENDDLCAATFTTKMSSDANADANAHADADNTICGTTERQSTDFDDFSEKKSESSSHSTALAALEDFHDLEDSSHRQGHPDDEDHEENHEEHVLEGKGDEDAVSATLDFDDSFDFAGLAEAGAQAPRELVDEQRRLEEAFAAAAAVEREAQWIDAPRRKRRSRRQQQQQQQQQQQDVGVSPEVAPPSPPPSQVSPVASSAEITAKQKQKPKTHEVNEMTEPLSSAFDRKAICDLLLQKWNEAA</sequence>
<feature type="compositionally biased region" description="Pro residues" evidence="1">
    <location>
        <begin position="396"/>
        <end position="405"/>
    </location>
</feature>